<evidence type="ECO:0000313" key="1">
    <source>
        <dbReference type="EMBL" id="NHN29638.1"/>
    </source>
</evidence>
<name>A0ABX0J479_9BACL</name>
<dbReference type="RefSeq" id="WP_166147780.1">
    <property type="nucleotide sequence ID" value="NZ_JAAOIW010000002.1"/>
</dbReference>
<reference evidence="1" key="1">
    <citation type="submission" date="2020-03" db="EMBL/GenBank/DDBJ databases">
        <title>Draft sequencing of Paenibacilllus sp. S3N08.</title>
        <authorList>
            <person name="Kim D.-U."/>
        </authorList>
    </citation>
    <scope>NUCLEOTIDE SEQUENCE</scope>
    <source>
        <strain evidence="1">S3N08</strain>
    </source>
</reference>
<dbReference type="Proteomes" id="UP001165962">
    <property type="component" value="Unassembled WGS sequence"/>
</dbReference>
<comment type="caution">
    <text evidence="1">The sequence shown here is derived from an EMBL/GenBank/DDBJ whole genome shotgun (WGS) entry which is preliminary data.</text>
</comment>
<dbReference type="Gene3D" id="3.40.1440.10">
    <property type="entry name" value="GIY-YIG endonuclease"/>
    <property type="match status" value="1"/>
</dbReference>
<dbReference type="InterPro" id="IPR035901">
    <property type="entry name" value="GIY-YIG_endonuc_sf"/>
</dbReference>
<accession>A0ABX0J479</accession>
<evidence type="ECO:0008006" key="3">
    <source>
        <dbReference type="Google" id="ProtNLM"/>
    </source>
</evidence>
<sequence length="368" mass="43439">MNTLVKVSDVHGAVWLAALIMTYDEVVIKNNKNREAQLRQSDIQRLADKLCTKSVQSARISQWCNGDHPASSYNYLRACRDKFRRLTRVGEFSFMKEYPEHLLNMDDIVYALNESDQQIKYRELFEWYTSFYSKADFVKENYPNNMNTFTGNHRTIKVNNEIHETAVRQIIHTADNYIINAAFKKVHIQYEYLNKEDLFSSLKNKSVLETLEKPRYLKFSTYVMNKYPNFLKYGIGDFLFYLKNEGDSFYKLLLNKYGDEKYCKFKITDKSVLNKKGLYSYTVNGTIMYIGRCKDSFYKRINTGYGNISPKNCYLDGQATNCHINSIINQFSDNIELWIAEYEDELFISDMEVQLIKEYKPEWNIALK</sequence>
<dbReference type="EMBL" id="JAAOIW010000002">
    <property type="protein sequence ID" value="NHN29638.1"/>
    <property type="molecule type" value="Genomic_DNA"/>
</dbReference>
<organism evidence="1 2">
    <name type="scientific">Paenibacillus agricola</name>
    <dbReference type="NCBI Taxonomy" id="2716264"/>
    <lineage>
        <taxon>Bacteria</taxon>
        <taxon>Bacillati</taxon>
        <taxon>Bacillota</taxon>
        <taxon>Bacilli</taxon>
        <taxon>Bacillales</taxon>
        <taxon>Paenibacillaceae</taxon>
        <taxon>Paenibacillus</taxon>
    </lineage>
</organism>
<protein>
    <recommendedName>
        <fullName evidence="3">GIY-YIG domain-containing protein</fullName>
    </recommendedName>
</protein>
<evidence type="ECO:0000313" key="2">
    <source>
        <dbReference type="Proteomes" id="UP001165962"/>
    </source>
</evidence>
<gene>
    <name evidence="1" type="ORF">G9U52_07305</name>
</gene>
<proteinExistence type="predicted"/>
<keyword evidence="2" id="KW-1185">Reference proteome</keyword>